<dbReference type="InterPro" id="IPR002347">
    <property type="entry name" value="SDR_fam"/>
</dbReference>
<evidence type="ECO:0000313" key="3">
    <source>
        <dbReference type="EMBL" id="QBR89992.1"/>
    </source>
</evidence>
<reference evidence="3 4" key="1">
    <citation type="submission" date="2019-03" db="EMBL/GenBank/DDBJ databases">
        <authorList>
            <person name="Dong K."/>
        </authorList>
    </citation>
    <scope>NUCLEOTIDE SEQUENCE [LARGE SCALE GENOMIC DNA]</scope>
    <source>
        <strain evidence="4">dk512</strain>
    </source>
</reference>
<protein>
    <submittedName>
        <fullName evidence="3">SDR family oxidoreductase</fullName>
    </submittedName>
</protein>
<evidence type="ECO:0000256" key="2">
    <source>
        <dbReference type="ARBA" id="ARBA00023002"/>
    </source>
</evidence>
<evidence type="ECO:0000256" key="1">
    <source>
        <dbReference type="ARBA" id="ARBA00006484"/>
    </source>
</evidence>
<organism evidence="3 4">
    <name type="scientific">Microbacterium wangchenii</name>
    <dbReference type="NCBI Taxonomy" id="2541726"/>
    <lineage>
        <taxon>Bacteria</taxon>
        <taxon>Bacillati</taxon>
        <taxon>Actinomycetota</taxon>
        <taxon>Actinomycetes</taxon>
        <taxon>Micrococcales</taxon>
        <taxon>Microbacteriaceae</taxon>
        <taxon>Microbacterium</taxon>
    </lineage>
</organism>
<dbReference type="Pfam" id="PF13561">
    <property type="entry name" value="adh_short_C2"/>
    <property type="match status" value="1"/>
</dbReference>
<keyword evidence="4" id="KW-1185">Reference proteome</keyword>
<proteinExistence type="inferred from homology"/>
<dbReference type="Gene3D" id="3.40.50.720">
    <property type="entry name" value="NAD(P)-binding Rossmann-like Domain"/>
    <property type="match status" value="1"/>
</dbReference>
<keyword evidence="2" id="KW-0560">Oxidoreductase</keyword>
<sequence>MLLAGKTAVIYGGGGSIGSAAGEVFAREGAHVVLAGRTLDSLERTRDTIRAQGGRADADVVDALDEDAVARHLADVARTQGRVDVVLNAIGADHVQGHPIGETSLEQFLDPVVTYLSAAFVTAKAAAAVMTVQGSGVIQNISTPGARLGGVGIIGNAAQSAGLEGFSRALAAELGPAGVRVLCVRPHALATGASGSYTRRMFGRIAARAGMSTDEWLSGAAAGSALGRLPGARDVAEYLAFAASDRAAAMTGVVGNLTAGAILD</sequence>
<dbReference type="PANTHER" id="PTHR43669:SF3">
    <property type="entry name" value="ALCOHOL DEHYDROGENASE, PUTATIVE (AFU_ORTHOLOGUE AFUA_3G03445)-RELATED"/>
    <property type="match status" value="1"/>
</dbReference>
<dbReference type="Proteomes" id="UP000295748">
    <property type="component" value="Chromosome"/>
</dbReference>
<dbReference type="SUPFAM" id="SSF51735">
    <property type="entry name" value="NAD(P)-binding Rossmann-fold domains"/>
    <property type="match status" value="1"/>
</dbReference>
<dbReference type="InterPro" id="IPR036291">
    <property type="entry name" value="NAD(P)-bd_dom_sf"/>
</dbReference>
<dbReference type="PRINTS" id="PR00081">
    <property type="entry name" value="GDHRDH"/>
</dbReference>
<accession>A0ABX5SXX7</accession>
<evidence type="ECO:0000313" key="4">
    <source>
        <dbReference type="Proteomes" id="UP000295748"/>
    </source>
</evidence>
<dbReference type="EMBL" id="CP038266">
    <property type="protein sequence ID" value="QBR89992.1"/>
    <property type="molecule type" value="Genomic_DNA"/>
</dbReference>
<dbReference type="PANTHER" id="PTHR43669">
    <property type="entry name" value="5-KETO-D-GLUCONATE 5-REDUCTASE"/>
    <property type="match status" value="1"/>
</dbReference>
<dbReference type="RefSeq" id="WP_135069079.1">
    <property type="nucleotide sequence ID" value="NZ_CP038266.1"/>
</dbReference>
<name>A0ABX5SXX7_9MICO</name>
<gene>
    <name evidence="3" type="ORF">E4K62_15630</name>
</gene>
<comment type="similarity">
    <text evidence="1">Belongs to the short-chain dehydrogenases/reductases (SDR) family.</text>
</comment>